<dbReference type="SUPFAM" id="SSF52266">
    <property type="entry name" value="SGNH hydrolase"/>
    <property type="match status" value="1"/>
</dbReference>
<evidence type="ECO:0000313" key="2">
    <source>
        <dbReference type="Proteomes" id="UP000789508"/>
    </source>
</evidence>
<reference evidence="1" key="1">
    <citation type="submission" date="2021-06" db="EMBL/GenBank/DDBJ databases">
        <authorList>
            <person name="Kallberg Y."/>
            <person name="Tangrot J."/>
            <person name="Rosling A."/>
        </authorList>
    </citation>
    <scope>NUCLEOTIDE SEQUENCE</scope>
    <source>
        <strain evidence="1">FL130A</strain>
    </source>
</reference>
<protein>
    <submittedName>
        <fullName evidence="1">5286_t:CDS:1</fullName>
    </submittedName>
</protein>
<dbReference type="InterPro" id="IPR001087">
    <property type="entry name" value="GDSL"/>
</dbReference>
<sequence>MLNAILIIFIFFLVTFLKTKDFFTVLPNLSCNSITTTDERPVFEKNITQCTRIPPRLLTPESVHDLRPDDIKYVMALGDSITAGFAAKGRLCNGSPLTLRNLNENRGVSFAAGGDENAETIPNFINFYRGDVVGASVGDHLVEVCAGKLCPKNQYRPEVDRLNAAQSAASVVNLLHEVQYLLEQLKKMPADFTKSFKFMNLLIGANDICNICTTEKASPHEFESNLRATLEIIEQNVPNTIVNIMGLFNVSQVYAFSKGKSYCRWLYVLPQVQFGCACAFLPGRLGEINRARMDEITMKYNQAIQRIIDDYASRPPKPSFGLIYQQFNLNLMTFPIEAVSNIDCFHPSLLSHQYTAKVIWNNLPVPQFSRNPDVVWDPDLGTRCLMEDDRIRTIHDKS</sequence>
<dbReference type="AlphaFoldDB" id="A0A9N9GR99"/>
<name>A0A9N9GR99_9GLOM</name>
<dbReference type="OrthoDB" id="10265800at2759"/>
<dbReference type="InterPro" id="IPR038885">
    <property type="entry name" value="PLB1"/>
</dbReference>
<gene>
    <name evidence="1" type="ORF">ALEPTO_LOCUS8921</name>
</gene>
<accession>A0A9N9GR99</accession>
<dbReference type="Gene3D" id="3.40.50.1110">
    <property type="entry name" value="SGNH hydrolase"/>
    <property type="match status" value="1"/>
</dbReference>
<dbReference type="EMBL" id="CAJVPS010005912">
    <property type="protein sequence ID" value="CAG8619901.1"/>
    <property type="molecule type" value="Genomic_DNA"/>
</dbReference>
<evidence type="ECO:0000313" key="1">
    <source>
        <dbReference type="EMBL" id="CAG8619901.1"/>
    </source>
</evidence>
<dbReference type="PANTHER" id="PTHR21325">
    <property type="entry name" value="PHOSPHOLIPASE B, PLB1"/>
    <property type="match status" value="1"/>
</dbReference>
<dbReference type="Pfam" id="PF00657">
    <property type="entry name" value="Lipase_GDSL"/>
    <property type="match status" value="1"/>
</dbReference>
<dbReference type="GO" id="GO:0006644">
    <property type="term" value="P:phospholipid metabolic process"/>
    <property type="evidence" value="ECO:0007669"/>
    <property type="project" value="TreeGrafter"/>
</dbReference>
<keyword evidence="2" id="KW-1185">Reference proteome</keyword>
<dbReference type="GO" id="GO:0004620">
    <property type="term" value="F:phospholipase activity"/>
    <property type="evidence" value="ECO:0007669"/>
    <property type="project" value="InterPro"/>
</dbReference>
<dbReference type="PANTHER" id="PTHR21325:SF31">
    <property type="entry name" value="GH22081P-RELATED"/>
    <property type="match status" value="1"/>
</dbReference>
<comment type="caution">
    <text evidence="1">The sequence shown here is derived from an EMBL/GenBank/DDBJ whole genome shotgun (WGS) entry which is preliminary data.</text>
</comment>
<proteinExistence type="predicted"/>
<dbReference type="Proteomes" id="UP000789508">
    <property type="component" value="Unassembled WGS sequence"/>
</dbReference>
<dbReference type="InterPro" id="IPR036514">
    <property type="entry name" value="SGNH_hydro_sf"/>
</dbReference>
<organism evidence="1 2">
    <name type="scientific">Ambispora leptoticha</name>
    <dbReference type="NCBI Taxonomy" id="144679"/>
    <lineage>
        <taxon>Eukaryota</taxon>
        <taxon>Fungi</taxon>
        <taxon>Fungi incertae sedis</taxon>
        <taxon>Mucoromycota</taxon>
        <taxon>Glomeromycotina</taxon>
        <taxon>Glomeromycetes</taxon>
        <taxon>Archaeosporales</taxon>
        <taxon>Ambisporaceae</taxon>
        <taxon>Ambispora</taxon>
    </lineage>
</organism>